<feature type="domain" description="Alpha/beta hydrolase fold-3" evidence="2">
    <location>
        <begin position="82"/>
        <end position="303"/>
    </location>
</feature>
<dbReference type="PANTHER" id="PTHR23024:SF212">
    <property type="entry name" value="CARBOXYLESTERASE 9-RELATED"/>
    <property type="match status" value="1"/>
</dbReference>
<dbReference type="InterPro" id="IPR050466">
    <property type="entry name" value="Carboxylest/Gibb_receptor"/>
</dbReference>
<evidence type="ECO:0000259" key="2">
    <source>
        <dbReference type="Pfam" id="PF07859"/>
    </source>
</evidence>
<evidence type="ECO:0000313" key="4">
    <source>
        <dbReference type="Proteomes" id="UP000655225"/>
    </source>
</evidence>
<dbReference type="InterPro" id="IPR029058">
    <property type="entry name" value="AB_hydrolase_fold"/>
</dbReference>
<evidence type="ECO:0000256" key="1">
    <source>
        <dbReference type="SAM" id="MobiDB-lite"/>
    </source>
</evidence>
<evidence type="ECO:0000313" key="3">
    <source>
        <dbReference type="EMBL" id="KAF8380365.1"/>
    </source>
</evidence>
<dbReference type="EMBL" id="JABCRI010000021">
    <property type="protein sequence ID" value="KAF8380365.1"/>
    <property type="molecule type" value="Genomic_DNA"/>
</dbReference>
<comment type="caution">
    <text evidence="3">The sequence shown here is derived from an EMBL/GenBank/DDBJ whole genome shotgun (WGS) entry which is preliminary data.</text>
</comment>
<dbReference type="OMA" id="YFHHGGW"/>
<dbReference type="Proteomes" id="UP000655225">
    <property type="component" value="Unassembled WGS sequence"/>
</dbReference>
<gene>
    <name evidence="3" type="ORF">HHK36_027850</name>
</gene>
<name>A0A835D1X5_TETSI</name>
<dbReference type="SUPFAM" id="SSF53474">
    <property type="entry name" value="alpha/beta-Hydrolases"/>
    <property type="match status" value="1"/>
</dbReference>
<dbReference type="InterPro" id="IPR013094">
    <property type="entry name" value="AB_hydrolase_3"/>
</dbReference>
<sequence>MSMFDPYEHLNIKLNPDGTLTRLWDSQKVPPTGDIDESQHPGQPLLTKDVPLDTHKKTWLRIFRPSKIPSNDNSIAAQLPIIIYFHIGGMIISSVADVYIHELCGRITTELPAIVVSVEYRLAPENRLPAAYEDAIDAILWVRKQALDSNGEKWLRDFADFSRCFLMGCSNGGNIAFQAGLRALDIELEPVRISGLILNQPLFGGVQRTESELIFAADEVIPLPAVDLAWELALPIGADRDHRFCNPMVEGAHYEKIGLLGRCLVIGYCGDMTIDRQQEFVRMLVRHGVQVVAQFDDTGFHCIDLVDPRRALVMLNLIKDFI</sequence>
<dbReference type="Pfam" id="PF07859">
    <property type="entry name" value="Abhydrolase_3"/>
    <property type="match status" value="1"/>
</dbReference>
<proteinExistence type="predicted"/>
<reference evidence="3 4" key="1">
    <citation type="submission" date="2020-04" db="EMBL/GenBank/DDBJ databases">
        <title>Plant Genome Project.</title>
        <authorList>
            <person name="Zhang R.-G."/>
        </authorList>
    </citation>
    <scope>NUCLEOTIDE SEQUENCE [LARGE SCALE GENOMIC DNA]</scope>
    <source>
        <strain evidence="3">YNK0</strain>
        <tissue evidence="3">Leaf</tissue>
    </source>
</reference>
<dbReference type="AlphaFoldDB" id="A0A835D1X5"/>
<dbReference type="GO" id="GO:0016787">
    <property type="term" value="F:hydrolase activity"/>
    <property type="evidence" value="ECO:0007669"/>
    <property type="project" value="InterPro"/>
</dbReference>
<accession>A0A835D1X5</accession>
<feature type="region of interest" description="Disordered" evidence="1">
    <location>
        <begin position="23"/>
        <end position="47"/>
    </location>
</feature>
<dbReference type="OrthoDB" id="408631at2759"/>
<keyword evidence="4" id="KW-1185">Reference proteome</keyword>
<dbReference type="Gene3D" id="3.40.50.1820">
    <property type="entry name" value="alpha/beta hydrolase"/>
    <property type="match status" value="1"/>
</dbReference>
<dbReference type="PANTHER" id="PTHR23024">
    <property type="entry name" value="ARYLACETAMIDE DEACETYLASE"/>
    <property type="match status" value="1"/>
</dbReference>
<protein>
    <recommendedName>
        <fullName evidence="2">Alpha/beta hydrolase fold-3 domain-containing protein</fullName>
    </recommendedName>
</protein>
<organism evidence="3 4">
    <name type="scientific">Tetracentron sinense</name>
    <name type="common">Spur-leaf</name>
    <dbReference type="NCBI Taxonomy" id="13715"/>
    <lineage>
        <taxon>Eukaryota</taxon>
        <taxon>Viridiplantae</taxon>
        <taxon>Streptophyta</taxon>
        <taxon>Embryophyta</taxon>
        <taxon>Tracheophyta</taxon>
        <taxon>Spermatophyta</taxon>
        <taxon>Magnoliopsida</taxon>
        <taxon>Trochodendrales</taxon>
        <taxon>Trochodendraceae</taxon>
        <taxon>Tetracentron</taxon>
    </lineage>
</organism>